<protein>
    <recommendedName>
        <fullName evidence="3">Carboxypeptidase regulatory-like domain-containing protein</fullName>
    </recommendedName>
</protein>
<comment type="caution">
    <text evidence="1">The sequence shown here is derived from an EMBL/GenBank/DDBJ whole genome shotgun (WGS) entry which is preliminary data.</text>
</comment>
<proteinExistence type="predicted"/>
<sequence>MFGLGVLLVLVAAGWAFWLSWFAVPPHTGVQGYCEDIVYKPGFELDRTRPAADCEIAIERLNGTHLTYVRTDATGRFQVDLRPGMYQVYFVHSVSRKWSQVIAEGILDVHPGGYTPVKLEREVTSVSVD</sequence>
<evidence type="ECO:0000313" key="1">
    <source>
        <dbReference type="EMBL" id="OWK37998.1"/>
    </source>
</evidence>
<accession>A0A225DHG1</accession>
<organism evidence="1 2">
    <name type="scientific">Fimbriiglobus ruber</name>
    <dbReference type="NCBI Taxonomy" id="1908690"/>
    <lineage>
        <taxon>Bacteria</taxon>
        <taxon>Pseudomonadati</taxon>
        <taxon>Planctomycetota</taxon>
        <taxon>Planctomycetia</taxon>
        <taxon>Gemmatales</taxon>
        <taxon>Gemmataceae</taxon>
        <taxon>Fimbriiglobus</taxon>
    </lineage>
</organism>
<dbReference type="InterPro" id="IPR008969">
    <property type="entry name" value="CarboxyPept-like_regulatory"/>
</dbReference>
<reference evidence="2" key="1">
    <citation type="submission" date="2017-06" db="EMBL/GenBank/DDBJ databases">
        <title>Genome analysis of Fimbriiglobus ruber SP5, the first member of the order Planctomycetales with confirmed chitinolytic capability.</title>
        <authorList>
            <person name="Ravin N.V."/>
            <person name="Rakitin A.L."/>
            <person name="Ivanova A.A."/>
            <person name="Beletsky A.V."/>
            <person name="Kulichevskaya I.S."/>
            <person name="Mardanov A.V."/>
            <person name="Dedysh S.N."/>
        </authorList>
    </citation>
    <scope>NUCLEOTIDE SEQUENCE [LARGE SCALE GENOMIC DNA]</scope>
    <source>
        <strain evidence="2">SP5</strain>
    </source>
</reference>
<gene>
    <name evidence="1" type="ORF">FRUB_07118</name>
</gene>
<evidence type="ECO:0008006" key="3">
    <source>
        <dbReference type="Google" id="ProtNLM"/>
    </source>
</evidence>
<name>A0A225DHG1_9BACT</name>
<dbReference type="EMBL" id="NIDE01000014">
    <property type="protein sequence ID" value="OWK37998.1"/>
    <property type="molecule type" value="Genomic_DNA"/>
</dbReference>
<dbReference type="SUPFAM" id="SSF49464">
    <property type="entry name" value="Carboxypeptidase regulatory domain-like"/>
    <property type="match status" value="1"/>
</dbReference>
<evidence type="ECO:0000313" key="2">
    <source>
        <dbReference type="Proteomes" id="UP000214646"/>
    </source>
</evidence>
<keyword evidence="2" id="KW-1185">Reference proteome</keyword>
<dbReference type="AlphaFoldDB" id="A0A225DHG1"/>
<dbReference type="Proteomes" id="UP000214646">
    <property type="component" value="Unassembled WGS sequence"/>
</dbReference>